<dbReference type="AlphaFoldDB" id="A0A6N9JSP8"/>
<proteinExistence type="predicted"/>
<evidence type="ECO:0000313" key="3">
    <source>
        <dbReference type="Proteomes" id="UP000449249"/>
    </source>
</evidence>
<keyword evidence="1" id="KW-0472">Membrane</keyword>
<organism evidence="2 3">
    <name type="scientific">Dorea longicatena</name>
    <dbReference type="NCBI Taxonomy" id="88431"/>
    <lineage>
        <taxon>Bacteria</taxon>
        <taxon>Bacillati</taxon>
        <taxon>Bacillota</taxon>
        <taxon>Clostridia</taxon>
        <taxon>Lachnospirales</taxon>
        <taxon>Lachnospiraceae</taxon>
        <taxon>Dorea</taxon>
    </lineage>
</organism>
<accession>A0A6N9JSP8</accession>
<keyword evidence="1" id="KW-1133">Transmembrane helix</keyword>
<dbReference type="Proteomes" id="UP000449249">
    <property type="component" value="Unassembled WGS sequence"/>
</dbReference>
<evidence type="ECO:0000313" key="2">
    <source>
        <dbReference type="EMBL" id="MZK09328.1"/>
    </source>
</evidence>
<name>A0A6N9JSP8_9FIRM</name>
<protein>
    <submittedName>
        <fullName evidence="2">Uncharacterized protein</fullName>
    </submittedName>
</protein>
<keyword evidence="1" id="KW-0812">Transmembrane</keyword>
<evidence type="ECO:0000256" key="1">
    <source>
        <dbReference type="SAM" id="Phobius"/>
    </source>
</evidence>
<reference evidence="2 3" key="1">
    <citation type="journal article" date="2019" name="Nat. Med.">
        <title>A library of human gut bacterial isolates paired with longitudinal multiomics data enables mechanistic microbiome research.</title>
        <authorList>
            <person name="Poyet M."/>
            <person name="Groussin M."/>
            <person name="Gibbons S.M."/>
            <person name="Avila-Pacheco J."/>
            <person name="Jiang X."/>
            <person name="Kearney S.M."/>
            <person name="Perrotta A.R."/>
            <person name="Berdy B."/>
            <person name="Zhao S."/>
            <person name="Lieberman T.D."/>
            <person name="Swanson P.K."/>
            <person name="Smith M."/>
            <person name="Roesemann S."/>
            <person name="Alexander J.E."/>
            <person name="Rich S.A."/>
            <person name="Livny J."/>
            <person name="Vlamakis H."/>
            <person name="Clish C."/>
            <person name="Bullock K."/>
            <person name="Deik A."/>
            <person name="Scott J."/>
            <person name="Pierce K.A."/>
            <person name="Xavier R.J."/>
            <person name="Alm E.J."/>
        </authorList>
    </citation>
    <scope>NUCLEOTIDE SEQUENCE [LARGE SCALE GENOMIC DNA]</scope>
    <source>
        <strain evidence="2 3">BIOML-A1</strain>
    </source>
</reference>
<sequence length="55" mass="6962">MTRNMIIWIWLTAFLHPVIFPCVLHTAKEIEKWWDKKRVLWHVEQLRKIEEKYKE</sequence>
<feature type="transmembrane region" description="Helical" evidence="1">
    <location>
        <begin position="6"/>
        <end position="27"/>
    </location>
</feature>
<dbReference type="RefSeq" id="WP_161170104.1">
    <property type="nucleotide sequence ID" value="NZ_WWSF01000001.1"/>
</dbReference>
<comment type="caution">
    <text evidence="2">The sequence shown here is derived from an EMBL/GenBank/DDBJ whole genome shotgun (WGS) entry which is preliminary data.</text>
</comment>
<dbReference type="EMBL" id="WWSH01000002">
    <property type="protein sequence ID" value="MZK09328.1"/>
    <property type="molecule type" value="Genomic_DNA"/>
</dbReference>
<gene>
    <name evidence="2" type="ORF">GT576_02955</name>
</gene>